<dbReference type="AlphaFoldDB" id="A0A5M9HGG0"/>
<keyword evidence="3" id="KW-1185">Reference proteome</keyword>
<reference evidence="2 3" key="1">
    <citation type="submission" date="2019-09" db="EMBL/GenBank/DDBJ databases">
        <title>Pararcticibacter amylolyticus gen. nov., sp. nov., isolated from a rottenly hemp rope, and reclassification of Pedobacter tournemirensis as Pararcticibacter tournemirensis comb. nov.</title>
        <authorList>
            <person name="Cai Y."/>
        </authorList>
    </citation>
    <scope>NUCLEOTIDE SEQUENCE [LARGE SCALE GENOMIC DNA]</scope>
    <source>
        <strain evidence="2 3">TF5-37.2-LB10</strain>
    </source>
</reference>
<dbReference type="Pfam" id="PF01381">
    <property type="entry name" value="HTH_3"/>
    <property type="match status" value="1"/>
</dbReference>
<organism evidence="2 3">
    <name type="scientific">Arcticibacter tournemirensis</name>
    <dbReference type="NCBI Taxonomy" id="699437"/>
    <lineage>
        <taxon>Bacteria</taxon>
        <taxon>Pseudomonadati</taxon>
        <taxon>Bacteroidota</taxon>
        <taxon>Sphingobacteriia</taxon>
        <taxon>Sphingobacteriales</taxon>
        <taxon>Sphingobacteriaceae</taxon>
        <taxon>Arcticibacter</taxon>
    </lineage>
</organism>
<dbReference type="Gene3D" id="1.10.260.40">
    <property type="entry name" value="lambda repressor-like DNA-binding domains"/>
    <property type="match status" value="1"/>
</dbReference>
<feature type="domain" description="HTH cro/C1-type" evidence="1">
    <location>
        <begin position="14"/>
        <end position="49"/>
    </location>
</feature>
<gene>
    <name evidence="2" type="ORF">F1649_06785</name>
</gene>
<dbReference type="EMBL" id="VWNE01000009">
    <property type="protein sequence ID" value="KAA8484047.1"/>
    <property type="molecule type" value="Genomic_DNA"/>
</dbReference>
<dbReference type="Proteomes" id="UP000322918">
    <property type="component" value="Unassembled WGS sequence"/>
</dbReference>
<dbReference type="GO" id="GO:0003677">
    <property type="term" value="F:DNA binding"/>
    <property type="evidence" value="ECO:0007669"/>
    <property type="project" value="InterPro"/>
</dbReference>
<dbReference type="RefSeq" id="WP_141815835.1">
    <property type="nucleotide sequence ID" value="NZ_VFPL01000001.1"/>
</dbReference>
<proteinExistence type="predicted"/>
<evidence type="ECO:0000259" key="1">
    <source>
        <dbReference type="PROSITE" id="PS50943"/>
    </source>
</evidence>
<dbReference type="InterPro" id="IPR001387">
    <property type="entry name" value="Cro/C1-type_HTH"/>
</dbReference>
<dbReference type="OrthoDB" id="881869at2"/>
<dbReference type="InterPro" id="IPR010982">
    <property type="entry name" value="Lambda_DNA-bd_dom_sf"/>
</dbReference>
<dbReference type="PROSITE" id="PS50943">
    <property type="entry name" value="HTH_CROC1"/>
    <property type="match status" value="1"/>
</dbReference>
<name>A0A5M9HGG0_9SPHI</name>
<evidence type="ECO:0000313" key="2">
    <source>
        <dbReference type="EMBL" id="KAA8484047.1"/>
    </source>
</evidence>
<dbReference type="CDD" id="cd00093">
    <property type="entry name" value="HTH_XRE"/>
    <property type="match status" value="1"/>
</dbReference>
<sequence length="52" mass="5489">MKQPSYASGGRFPAKKLGVHALVIARYERGEVKPSIETAARMAETLGVSAGT</sequence>
<evidence type="ECO:0000313" key="3">
    <source>
        <dbReference type="Proteomes" id="UP000322918"/>
    </source>
</evidence>
<dbReference type="SUPFAM" id="SSF47413">
    <property type="entry name" value="lambda repressor-like DNA-binding domains"/>
    <property type="match status" value="1"/>
</dbReference>
<accession>A0A5M9HGG0</accession>
<protein>
    <submittedName>
        <fullName evidence="2">Helix-turn-helix transcriptional regulator</fullName>
    </submittedName>
</protein>
<comment type="caution">
    <text evidence="2">The sequence shown here is derived from an EMBL/GenBank/DDBJ whole genome shotgun (WGS) entry which is preliminary data.</text>
</comment>